<dbReference type="Proteomes" id="UP001157186">
    <property type="component" value="Unassembled WGS sequence"/>
</dbReference>
<sequence length="269" mass="31121">MSKPAQYRCPICQQTLTLTQRTFRCENNHCFDKAKEGYVNLLPVQFKHSKDPGDNKAMVNARRAFLEQGYYQPLIEKLVETYQQYGNASGTLFDAGCGEGYYTHQHQTDNNQVYGIDIAKEAIKKAAKKYSQCHFSVGTLSQLPFHDQHFDWLFSIYAPILEQEFTRVLKPSGYLLTVTPAKRHLFELKEKIYQNANEHDITRQPIEHLRLVTEQQLSYQMNLATGDDILNLLSMTPFAFKASEQVKHTLAQMTDFSCQADFLIRLYQK</sequence>
<proteinExistence type="predicted"/>
<dbReference type="EMBL" id="BSST01000001">
    <property type="protein sequence ID" value="GLX76880.1"/>
    <property type="molecule type" value="Genomic_DNA"/>
</dbReference>
<feature type="domain" description="23S rRNA (guanine(745)-N(1))-methyltransferase N-terminal" evidence="2">
    <location>
        <begin position="7"/>
        <end position="50"/>
    </location>
</feature>
<comment type="caution">
    <text evidence="3">The sequence shown here is derived from an EMBL/GenBank/DDBJ whole genome shotgun (WGS) entry which is preliminary data.</text>
</comment>
<evidence type="ECO:0000313" key="4">
    <source>
        <dbReference type="Proteomes" id="UP001157186"/>
    </source>
</evidence>
<dbReference type="SUPFAM" id="SSF53335">
    <property type="entry name" value="S-adenosyl-L-methionine-dependent methyltransferases"/>
    <property type="match status" value="1"/>
</dbReference>
<evidence type="ECO:0000313" key="3">
    <source>
        <dbReference type="EMBL" id="GLX76880.1"/>
    </source>
</evidence>
<dbReference type="InterPro" id="IPR029063">
    <property type="entry name" value="SAM-dependent_MTases_sf"/>
</dbReference>
<accession>A0ABQ6GQ98</accession>
<evidence type="ECO:0000259" key="1">
    <source>
        <dbReference type="Pfam" id="PF13847"/>
    </source>
</evidence>
<dbReference type="CDD" id="cd02440">
    <property type="entry name" value="AdoMet_MTases"/>
    <property type="match status" value="1"/>
</dbReference>
<feature type="domain" description="Methyltransferase" evidence="1">
    <location>
        <begin position="91"/>
        <end position="201"/>
    </location>
</feature>
<keyword evidence="4" id="KW-1185">Reference proteome</keyword>
<dbReference type="InterPro" id="IPR016718">
    <property type="entry name" value="rRNA_m1G-MeTrfase_A_prd"/>
</dbReference>
<dbReference type="Pfam" id="PF13847">
    <property type="entry name" value="Methyltransf_31"/>
    <property type="match status" value="1"/>
</dbReference>
<name>A0ABQ6GQ98_9GAMM</name>
<dbReference type="PIRSF" id="PIRSF018249">
    <property type="entry name" value="MyrA_prd"/>
    <property type="match status" value="1"/>
</dbReference>
<dbReference type="InterPro" id="IPR048647">
    <property type="entry name" value="RlmA_N"/>
</dbReference>
<protein>
    <submittedName>
        <fullName evidence="3">23S rRNA (Guanine(745)-N(1))-methyltransferase</fullName>
    </submittedName>
</protein>
<dbReference type="Pfam" id="PF21302">
    <property type="entry name" value="Zn_ribbon_RlmA"/>
    <property type="match status" value="1"/>
</dbReference>
<organism evidence="3 4">
    <name type="scientific">Thalassotalea insulae</name>
    <dbReference type="NCBI Taxonomy" id="2056778"/>
    <lineage>
        <taxon>Bacteria</taxon>
        <taxon>Pseudomonadati</taxon>
        <taxon>Pseudomonadota</taxon>
        <taxon>Gammaproteobacteria</taxon>
        <taxon>Alteromonadales</taxon>
        <taxon>Colwelliaceae</taxon>
        <taxon>Thalassotalea</taxon>
    </lineage>
</organism>
<dbReference type="InterPro" id="IPR052939">
    <property type="entry name" value="23S_rRNA_MeTrnsfrase_RlmA"/>
</dbReference>
<dbReference type="InterPro" id="IPR025714">
    <property type="entry name" value="Methyltranfer_dom"/>
</dbReference>
<gene>
    <name evidence="3" type="primary">rrmA</name>
    <name evidence="3" type="ORF">tinsulaeT_02200</name>
</gene>
<evidence type="ECO:0000259" key="2">
    <source>
        <dbReference type="Pfam" id="PF21302"/>
    </source>
</evidence>
<dbReference type="NCBIfam" id="NF008300">
    <property type="entry name" value="PRK11088.1"/>
    <property type="match status" value="1"/>
</dbReference>
<dbReference type="PANTHER" id="PTHR43460:SF1">
    <property type="entry name" value="METHYLTRANSFERASE TYPE 11 DOMAIN-CONTAINING PROTEIN"/>
    <property type="match status" value="1"/>
</dbReference>
<reference evidence="3 4" key="1">
    <citation type="submission" date="2023-03" db="EMBL/GenBank/DDBJ databases">
        <title>Draft genome sequence of Thalassotalea insulae KCTC 62186T.</title>
        <authorList>
            <person name="Sawabe T."/>
        </authorList>
    </citation>
    <scope>NUCLEOTIDE SEQUENCE [LARGE SCALE GENOMIC DNA]</scope>
    <source>
        <strain evidence="3 4">KCTC 62186</strain>
    </source>
</reference>
<dbReference type="PANTHER" id="PTHR43460">
    <property type="entry name" value="METHYLTRANSFERASE"/>
    <property type="match status" value="1"/>
</dbReference>
<dbReference type="RefSeq" id="WP_284242669.1">
    <property type="nucleotide sequence ID" value="NZ_BSST01000001.1"/>
</dbReference>
<dbReference type="Gene3D" id="3.40.50.150">
    <property type="entry name" value="Vaccinia Virus protein VP39"/>
    <property type="match status" value="1"/>
</dbReference>